<accession>E4XTB2</accession>
<dbReference type="InterPro" id="IPR029600">
    <property type="entry name" value="IFT81"/>
</dbReference>
<keyword evidence="4" id="KW-1185">Reference proteome</keyword>
<dbReference type="AlphaFoldDB" id="E4XTB2"/>
<evidence type="ECO:0000313" key="4">
    <source>
        <dbReference type="Proteomes" id="UP000001307"/>
    </source>
</evidence>
<dbReference type="GO" id="GO:0042073">
    <property type="term" value="P:intraciliary transport"/>
    <property type="evidence" value="ECO:0007669"/>
    <property type="project" value="InterPro"/>
</dbReference>
<dbReference type="PANTHER" id="PTHR15614">
    <property type="entry name" value="INTRAFLAGELLAR TRANSPORT PROTEIN 81 HOMOLOG"/>
    <property type="match status" value="1"/>
</dbReference>
<dbReference type="GO" id="GO:0015631">
    <property type="term" value="F:tubulin binding"/>
    <property type="evidence" value="ECO:0007669"/>
    <property type="project" value="InterPro"/>
</dbReference>
<dbReference type="EMBL" id="FN653151">
    <property type="protein sequence ID" value="CBY12974.1"/>
    <property type="molecule type" value="Genomic_DNA"/>
</dbReference>
<organism evidence="3">
    <name type="scientific">Oikopleura dioica</name>
    <name type="common">Tunicate</name>
    <dbReference type="NCBI Taxonomy" id="34765"/>
    <lineage>
        <taxon>Eukaryota</taxon>
        <taxon>Metazoa</taxon>
        <taxon>Chordata</taxon>
        <taxon>Tunicata</taxon>
        <taxon>Appendicularia</taxon>
        <taxon>Copelata</taxon>
        <taxon>Oikopleuridae</taxon>
        <taxon>Oikopleura</taxon>
    </lineage>
</organism>
<gene>
    <name evidence="3" type="ORF">GSOID_T00003047001</name>
</gene>
<evidence type="ECO:0000256" key="2">
    <source>
        <dbReference type="SAM" id="MobiDB-lite"/>
    </source>
</evidence>
<dbReference type="GO" id="GO:0036064">
    <property type="term" value="C:ciliary basal body"/>
    <property type="evidence" value="ECO:0007669"/>
    <property type="project" value="TreeGrafter"/>
</dbReference>
<dbReference type="Proteomes" id="UP000001307">
    <property type="component" value="Unassembled WGS sequence"/>
</dbReference>
<dbReference type="GO" id="GO:0030992">
    <property type="term" value="C:intraciliary transport particle B"/>
    <property type="evidence" value="ECO:0007669"/>
    <property type="project" value="InterPro"/>
</dbReference>
<keyword evidence="1" id="KW-0175">Coiled coil</keyword>
<evidence type="ECO:0000313" key="3">
    <source>
        <dbReference type="EMBL" id="CBY12974.1"/>
    </source>
</evidence>
<feature type="coiled-coil region" evidence="1">
    <location>
        <begin position="247"/>
        <end position="310"/>
    </location>
</feature>
<reference evidence="3" key="1">
    <citation type="journal article" date="2010" name="Science">
        <title>Plasticity of animal genome architecture unmasked by rapid evolution of a pelagic tunicate.</title>
        <authorList>
            <person name="Denoeud F."/>
            <person name="Henriet S."/>
            <person name="Mungpakdee S."/>
            <person name="Aury J.M."/>
            <person name="Da Silva C."/>
            <person name="Brinkmann H."/>
            <person name="Mikhaleva J."/>
            <person name="Olsen L.C."/>
            <person name="Jubin C."/>
            <person name="Canestro C."/>
            <person name="Bouquet J.M."/>
            <person name="Danks G."/>
            <person name="Poulain J."/>
            <person name="Campsteijn C."/>
            <person name="Adamski M."/>
            <person name="Cross I."/>
            <person name="Yadetie F."/>
            <person name="Muffato M."/>
            <person name="Louis A."/>
            <person name="Butcher S."/>
            <person name="Tsagkogeorga G."/>
            <person name="Konrad A."/>
            <person name="Singh S."/>
            <person name="Jensen M.F."/>
            <person name="Cong E.H."/>
            <person name="Eikeseth-Otteraa H."/>
            <person name="Noel B."/>
            <person name="Anthouard V."/>
            <person name="Porcel B.M."/>
            <person name="Kachouri-Lafond R."/>
            <person name="Nishino A."/>
            <person name="Ugolini M."/>
            <person name="Chourrout P."/>
            <person name="Nishida H."/>
            <person name="Aasland R."/>
            <person name="Huzurbazar S."/>
            <person name="Westhof E."/>
            <person name="Delsuc F."/>
            <person name="Lehrach H."/>
            <person name="Reinhardt R."/>
            <person name="Weissenbach J."/>
            <person name="Roy S.W."/>
            <person name="Artiguenave F."/>
            <person name="Postlethwait J.H."/>
            <person name="Manak J.R."/>
            <person name="Thompson E.M."/>
            <person name="Jaillon O."/>
            <person name="Du Pasquier L."/>
            <person name="Boudinot P."/>
            <person name="Liberles D.A."/>
            <person name="Volff J.N."/>
            <person name="Philippe H."/>
            <person name="Lenhard B."/>
            <person name="Roest Crollius H."/>
            <person name="Wincker P."/>
            <person name="Chourrout D."/>
        </authorList>
    </citation>
    <scope>NUCLEOTIDE SEQUENCE [LARGE SCALE GENOMIC DNA]</scope>
</reference>
<evidence type="ECO:0000256" key="1">
    <source>
        <dbReference type="SAM" id="Coils"/>
    </source>
</evidence>
<dbReference type="FunCoup" id="E4XTB2">
    <property type="interactions" value="33"/>
</dbReference>
<proteinExistence type="predicted"/>
<dbReference type="OrthoDB" id="276029at2759"/>
<sequence length="480" mass="57159">MEEERKQIENRVEKAEKKVRSLPNSDVWISAARKLREERQKEEEVQMQIREQQTQMKVLESRLERASTRLESLSQQRKGMTTRDLIERTDEELKTAKYRKEELLPKKLADQKRQLTALKEAAADSNPDRIELLEKVRILRDEVRRYDESKMEDARDPSLVAFRKNAKDLARRKEALSNTLRNKQDEYEEINKEVLQKKEFFEKEYGGAKMSDEDFQEYGAKMRQEGKKYNDARKMLKYLQQENGLLSRTAEVTKKNLQLEEEKLEELERLHGVTGFTELQAKLEAVSTLKQDKDHQKERSMEEISKLSEELNAKINVKRESIEPILKEVRPLRASHAELTKSMKEAKKKYDSVLADIESSRGNIEREVNKIRRHHTDQRSQFQIQRAQLENYRSLQDRIQDAETWRDVLQKKLRESEIQSKQLRDQQRSIREQKSQKKEEEAAVWRKMIKLIQLKEKDSTSNIRKNRPVTVRKEQDRLVL</sequence>
<dbReference type="InParanoid" id="E4XTB2"/>
<dbReference type="PANTHER" id="PTHR15614:SF2">
    <property type="entry name" value="INTRAFLAGELLAR TRANSPORT PROTEIN 81 HOMOLOG"/>
    <property type="match status" value="1"/>
</dbReference>
<dbReference type="GO" id="GO:0060271">
    <property type="term" value="P:cilium assembly"/>
    <property type="evidence" value="ECO:0007669"/>
    <property type="project" value="InterPro"/>
</dbReference>
<feature type="region of interest" description="Disordered" evidence="2">
    <location>
        <begin position="420"/>
        <end position="440"/>
    </location>
</feature>
<protein>
    <submittedName>
        <fullName evidence="3">Uncharacterized protein</fullName>
    </submittedName>
</protein>
<feature type="coiled-coil region" evidence="1">
    <location>
        <begin position="5"/>
        <end position="83"/>
    </location>
</feature>
<name>E4XTB2_OIKDI</name>
<feature type="coiled-coil region" evidence="1">
    <location>
        <begin position="159"/>
        <end position="204"/>
    </location>
</feature>